<protein>
    <submittedName>
        <fullName evidence="2">Uncharacterized protein</fullName>
    </submittedName>
</protein>
<proteinExistence type="predicted"/>
<evidence type="ECO:0000313" key="2">
    <source>
        <dbReference type="EMBL" id="OPJ69571.1"/>
    </source>
</evidence>
<feature type="compositionally biased region" description="Basic and acidic residues" evidence="1">
    <location>
        <begin position="1"/>
        <end position="16"/>
    </location>
</feature>
<name>A0A1V4JBK9_PATFA</name>
<evidence type="ECO:0000313" key="3">
    <source>
        <dbReference type="Proteomes" id="UP000190648"/>
    </source>
</evidence>
<dbReference type="EMBL" id="LSYS01008075">
    <property type="protein sequence ID" value="OPJ69571.1"/>
    <property type="molecule type" value="Genomic_DNA"/>
</dbReference>
<gene>
    <name evidence="2" type="ORF">AV530_012589</name>
</gene>
<accession>A0A1V4JBK9</accession>
<organism evidence="2 3">
    <name type="scientific">Patagioenas fasciata monilis</name>
    <dbReference type="NCBI Taxonomy" id="372326"/>
    <lineage>
        <taxon>Eukaryota</taxon>
        <taxon>Metazoa</taxon>
        <taxon>Chordata</taxon>
        <taxon>Craniata</taxon>
        <taxon>Vertebrata</taxon>
        <taxon>Euteleostomi</taxon>
        <taxon>Archelosauria</taxon>
        <taxon>Archosauria</taxon>
        <taxon>Dinosauria</taxon>
        <taxon>Saurischia</taxon>
        <taxon>Theropoda</taxon>
        <taxon>Coelurosauria</taxon>
        <taxon>Aves</taxon>
        <taxon>Neognathae</taxon>
        <taxon>Neoaves</taxon>
        <taxon>Columbimorphae</taxon>
        <taxon>Columbiformes</taxon>
        <taxon>Columbidae</taxon>
        <taxon>Patagioenas</taxon>
    </lineage>
</organism>
<dbReference type="Proteomes" id="UP000190648">
    <property type="component" value="Unassembled WGS sequence"/>
</dbReference>
<feature type="region of interest" description="Disordered" evidence="1">
    <location>
        <begin position="1"/>
        <end position="33"/>
    </location>
</feature>
<reference evidence="2 3" key="1">
    <citation type="submission" date="2016-02" db="EMBL/GenBank/DDBJ databases">
        <title>Band-tailed pigeon sequencing and assembly.</title>
        <authorList>
            <person name="Soares A.E."/>
            <person name="Novak B.J."/>
            <person name="Rice E.S."/>
            <person name="O'Connell B."/>
            <person name="Chang D."/>
            <person name="Weber S."/>
            <person name="Shapiro B."/>
        </authorList>
    </citation>
    <scope>NUCLEOTIDE SEQUENCE [LARGE SCALE GENOMIC DNA]</scope>
    <source>
        <strain evidence="2">BTP2013</strain>
        <tissue evidence="2">Blood</tissue>
    </source>
</reference>
<sequence length="83" mass="8762">MGKNPEQSKRGVRICERNNPADTKVSEEGVAGPAPGAGAEIPLQLVVQTMVTLVVPLQPMAVHSGEDLHLQPVEEAVPEQVDA</sequence>
<evidence type="ECO:0000256" key="1">
    <source>
        <dbReference type="SAM" id="MobiDB-lite"/>
    </source>
</evidence>
<keyword evidence="3" id="KW-1185">Reference proteome</keyword>
<comment type="caution">
    <text evidence="2">The sequence shown here is derived from an EMBL/GenBank/DDBJ whole genome shotgun (WGS) entry which is preliminary data.</text>
</comment>
<dbReference type="AlphaFoldDB" id="A0A1V4JBK9"/>